<protein>
    <recommendedName>
        <fullName evidence="4">Transposase</fullName>
    </recommendedName>
</protein>
<evidence type="ECO:0000256" key="1">
    <source>
        <dbReference type="SAM" id="MobiDB-lite"/>
    </source>
</evidence>
<organism evidence="2 3">
    <name type="scientific">Microbaculum marinisediminis</name>
    <dbReference type="NCBI Taxonomy" id="2931392"/>
    <lineage>
        <taxon>Bacteria</taxon>
        <taxon>Pseudomonadati</taxon>
        <taxon>Pseudomonadota</taxon>
        <taxon>Alphaproteobacteria</taxon>
        <taxon>Hyphomicrobiales</taxon>
        <taxon>Tepidamorphaceae</taxon>
        <taxon>Microbaculum</taxon>
    </lineage>
</organism>
<evidence type="ECO:0000313" key="3">
    <source>
        <dbReference type="Proteomes" id="UP001320898"/>
    </source>
</evidence>
<sequence length="62" mass="6840">MTKAPDKSKPKDDRKDKLREEKKHLNDVLDEALEESFPASDAPAVVRPGHGIPTDRSRSGGD</sequence>
<dbReference type="EMBL" id="JALIDZ010000001">
    <property type="protein sequence ID" value="MCT8970745.1"/>
    <property type="molecule type" value="Genomic_DNA"/>
</dbReference>
<evidence type="ECO:0000313" key="2">
    <source>
        <dbReference type="EMBL" id="MCT8970745.1"/>
    </source>
</evidence>
<feature type="region of interest" description="Disordered" evidence="1">
    <location>
        <begin position="1"/>
        <end position="62"/>
    </location>
</feature>
<reference evidence="2 3" key="1">
    <citation type="submission" date="2022-04" db="EMBL/GenBank/DDBJ databases">
        <authorList>
            <person name="Ye Y.-Q."/>
            <person name="Du Z.-J."/>
        </authorList>
    </citation>
    <scope>NUCLEOTIDE SEQUENCE [LARGE SCALE GENOMIC DNA]</scope>
    <source>
        <strain evidence="2 3">A6E488</strain>
    </source>
</reference>
<keyword evidence="3" id="KW-1185">Reference proteome</keyword>
<dbReference type="Proteomes" id="UP001320898">
    <property type="component" value="Unassembled WGS sequence"/>
</dbReference>
<name>A0AAW5QWS4_9HYPH</name>
<gene>
    <name evidence="2" type="ORF">MUB46_02625</name>
</gene>
<dbReference type="RefSeq" id="WP_261614302.1">
    <property type="nucleotide sequence ID" value="NZ_JALIDZ010000001.1"/>
</dbReference>
<feature type="compositionally biased region" description="Basic and acidic residues" evidence="1">
    <location>
        <begin position="53"/>
        <end position="62"/>
    </location>
</feature>
<accession>A0AAW5QWS4</accession>
<comment type="caution">
    <text evidence="2">The sequence shown here is derived from an EMBL/GenBank/DDBJ whole genome shotgun (WGS) entry which is preliminary data.</text>
</comment>
<dbReference type="AlphaFoldDB" id="A0AAW5QWS4"/>
<evidence type="ECO:0008006" key="4">
    <source>
        <dbReference type="Google" id="ProtNLM"/>
    </source>
</evidence>
<feature type="compositionally biased region" description="Basic and acidic residues" evidence="1">
    <location>
        <begin position="1"/>
        <end position="27"/>
    </location>
</feature>
<proteinExistence type="predicted"/>